<name>A0A949TGX5_9CLOT</name>
<dbReference type="FunFam" id="3.30.420.40:FF:000217">
    <property type="entry name" value="2-hydroxyisocaproyl-CoA dehydratase activator"/>
    <property type="match status" value="1"/>
</dbReference>
<dbReference type="PANTHER" id="PTHR32329:SF2">
    <property type="entry name" value="BIFUNCTIONAL PROTEIN [INCLUDES 2-HYDROXYACYL-COA DEHYDRATASE (N-TER) AND ITS ACTIVATOR DOMAIN (C_TERM)"/>
    <property type="match status" value="1"/>
</dbReference>
<dbReference type="InterPro" id="IPR002731">
    <property type="entry name" value="ATPase_BadF"/>
</dbReference>
<evidence type="ECO:0000313" key="7">
    <source>
        <dbReference type="EMBL" id="MBV7272589.1"/>
    </source>
</evidence>
<gene>
    <name evidence="7" type="ORF">I6U48_06610</name>
</gene>
<comment type="cofactor">
    <cofactor evidence="1">
        <name>[4Fe-4S] cluster</name>
        <dbReference type="ChEBI" id="CHEBI:49883"/>
    </cofactor>
</comment>
<keyword evidence="8" id="KW-1185">Reference proteome</keyword>
<keyword evidence="5" id="KW-0411">Iron-sulfur</keyword>
<evidence type="ECO:0000256" key="5">
    <source>
        <dbReference type="ARBA" id="ARBA00023014"/>
    </source>
</evidence>
<sequence>MYTLGIDIGSTTSKCVILKDGKDIMTSSIVIAGTGTEGPSKAREEVLKNAGLKEEDLSYVVVTGYGRSTYDNANAEISELSCHALGVKHMFPDVRTIIDIGGQDAKVLSLNEKGNMVNFLMNDKCAAGTGRFLDVMAGILQLDINDLEIKAAEATNPVKISNTCTVFAESEVISQLAAGVQIDNLVAGICSSVASRVASLAKRVGIKEKVCMSGGVAQNGGVRNALAEELGIEIFYSPSAQLMGALGAALAAYNKAN</sequence>
<dbReference type="EMBL" id="JAEEGC010000026">
    <property type="protein sequence ID" value="MBV7272589.1"/>
    <property type="molecule type" value="Genomic_DNA"/>
</dbReference>
<evidence type="ECO:0000313" key="8">
    <source>
        <dbReference type="Proteomes" id="UP000694308"/>
    </source>
</evidence>
<dbReference type="InterPro" id="IPR008275">
    <property type="entry name" value="CoA_E_activase_dom"/>
</dbReference>
<dbReference type="Proteomes" id="UP000694308">
    <property type="component" value="Unassembled WGS sequence"/>
</dbReference>
<dbReference type="Pfam" id="PF01869">
    <property type="entry name" value="BcrAD_BadFG"/>
    <property type="match status" value="1"/>
</dbReference>
<evidence type="ECO:0000256" key="3">
    <source>
        <dbReference type="ARBA" id="ARBA00022723"/>
    </source>
</evidence>
<dbReference type="InterPro" id="IPR051805">
    <property type="entry name" value="Dehydratase_Activator_Redct"/>
</dbReference>
<evidence type="ECO:0000256" key="1">
    <source>
        <dbReference type="ARBA" id="ARBA00001966"/>
    </source>
</evidence>
<dbReference type="RefSeq" id="WP_218319623.1">
    <property type="nucleotide sequence ID" value="NZ_JAEEGC010000026.1"/>
</dbReference>
<dbReference type="NCBIfam" id="TIGR00241">
    <property type="entry name" value="CoA_E_activ"/>
    <property type="match status" value="1"/>
</dbReference>
<comment type="caution">
    <text evidence="7">The sequence shown here is derived from an EMBL/GenBank/DDBJ whole genome shotgun (WGS) entry which is preliminary data.</text>
</comment>
<evidence type="ECO:0000256" key="2">
    <source>
        <dbReference type="ARBA" id="ARBA00011738"/>
    </source>
</evidence>
<keyword evidence="4" id="KW-0408">Iron</keyword>
<organism evidence="7 8">
    <name type="scientific">Clostridium thailandense</name>
    <dbReference type="NCBI Taxonomy" id="2794346"/>
    <lineage>
        <taxon>Bacteria</taxon>
        <taxon>Bacillati</taxon>
        <taxon>Bacillota</taxon>
        <taxon>Clostridia</taxon>
        <taxon>Eubacteriales</taxon>
        <taxon>Clostridiaceae</taxon>
        <taxon>Clostridium</taxon>
    </lineage>
</organism>
<keyword evidence="3" id="KW-0479">Metal-binding</keyword>
<dbReference type="AlphaFoldDB" id="A0A949TGX5"/>
<dbReference type="GO" id="GO:0051536">
    <property type="term" value="F:iron-sulfur cluster binding"/>
    <property type="evidence" value="ECO:0007669"/>
    <property type="project" value="UniProtKB-KW"/>
</dbReference>
<accession>A0A949TGX5</accession>
<dbReference type="GO" id="GO:0046872">
    <property type="term" value="F:metal ion binding"/>
    <property type="evidence" value="ECO:0007669"/>
    <property type="project" value="UniProtKB-KW"/>
</dbReference>
<feature type="domain" description="ATPase BadF/BadG/BcrA/BcrD type" evidence="6">
    <location>
        <begin position="4"/>
        <end position="252"/>
    </location>
</feature>
<evidence type="ECO:0000259" key="6">
    <source>
        <dbReference type="Pfam" id="PF01869"/>
    </source>
</evidence>
<evidence type="ECO:0000256" key="4">
    <source>
        <dbReference type="ARBA" id="ARBA00023004"/>
    </source>
</evidence>
<protein>
    <submittedName>
        <fullName evidence="7">2-hydroxyglutaryl-CoA dehydratase</fullName>
    </submittedName>
</protein>
<dbReference type="PANTHER" id="PTHR32329">
    <property type="entry name" value="BIFUNCTIONAL PROTEIN [INCLUDES 2-HYDROXYACYL-COA DEHYDRATASE (N-TER) AND ITS ACTIVATOR DOMAIN (C_TERM)-RELATED"/>
    <property type="match status" value="1"/>
</dbReference>
<proteinExistence type="predicted"/>
<comment type="subunit">
    <text evidence="2">Homodimer.</text>
</comment>
<reference evidence="7" key="1">
    <citation type="submission" date="2020-12" db="EMBL/GenBank/DDBJ databases">
        <title>Clostridium thailandense sp. nov., a novel acetogenic bacterium isolated from peat land soil in Thailand.</title>
        <authorList>
            <person name="Chaikitkaew S."/>
            <person name="Birkeland N.K."/>
        </authorList>
    </citation>
    <scope>NUCLEOTIDE SEQUENCE</scope>
    <source>
        <strain evidence="7">PL3</strain>
    </source>
</reference>